<organism evidence="2 3">
    <name type="scientific">Microbacterium bandirmense</name>
    <dbReference type="NCBI Taxonomy" id="3122050"/>
    <lineage>
        <taxon>Bacteria</taxon>
        <taxon>Bacillati</taxon>
        <taxon>Actinomycetota</taxon>
        <taxon>Actinomycetes</taxon>
        <taxon>Micrococcales</taxon>
        <taxon>Microbacteriaceae</taxon>
        <taxon>Microbacterium</taxon>
    </lineage>
</organism>
<evidence type="ECO:0000313" key="2">
    <source>
        <dbReference type="EMBL" id="MEJ1088889.1"/>
    </source>
</evidence>
<keyword evidence="1" id="KW-1133">Transmembrane helix</keyword>
<keyword evidence="1" id="KW-0472">Membrane</keyword>
<name>A0ABU8LC36_9MICO</name>
<feature type="transmembrane region" description="Helical" evidence="1">
    <location>
        <begin position="86"/>
        <end position="108"/>
    </location>
</feature>
<accession>A0ABU8LC36</accession>
<comment type="caution">
    <text evidence="2">The sequence shown here is derived from an EMBL/GenBank/DDBJ whole genome shotgun (WGS) entry which is preliminary data.</text>
</comment>
<keyword evidence="1" id="KW-0812">Transmembrane</keyword>
<evidence type="ECO:0008006" key="4">
    <source>
        <dbReference type="Google" id="ProtNLM"/>
    </source>
</evidence>
<feature type="transmembrane region" description="Helical" evidence="1">
    <location>
        <begin position="120"/>
        <end position="138"/>
    </location>
</feature>
<evidence type="ECO:0000256" key="1">
    <source>
        <dbReference type="SAM" id="Phobius"/>
    </source>
</evidence>
<sequence>MKLRTAALWSAFAATHVLVAWLGWVLPNQPMGDVVLVYEPWSAAALSGGAVMGITATWVYPQLALVPMLISQLLAVPLEPVLGIDAAYLIGWAVLITVGDLLAFAVLVGRGRARRRRAAGWFWTAALLLLGPIAPYRIDAVTVPLAVVGGVWLGRRPAVGAALLTVGAWVKVWPGALVLAAVAAGRRAWRVMLTAAGVSVALIAVFFLLGADRELFGFLTTQGGRGLQIEAVAATPFLWLAASGAAVIDYSFEILTFQIRAPGADLVAWLLTPLMMVVVAGMLLLGFWRARRGASWQRLLPALSMGLVTALIVTNKVGSPQFQTWLIAPVILWIVFDRSRSQTPTALVLMLCALTFAVYPLTYDGLLNAHLLPVTLITLRNAGLIVLLVLSVRAIARTPLSARSASTHQRTSNR</sequence>
<dbReference type="RefSeq" id="WP_337332549.1">
    <property type="nucleotide sequence ID" value="NZ_JBBDGM010000008.1"/>
</dbReference>
<dbReference type="Proteomes" id="UP001371224">
    <property type="component" value="Unassembled WGS sequence"/>
</dbReference>
<feature type="transmembrane region" description="Helical" evidence="1">
    <location>
        <begin position="158"/>
        <end position="184"/>
    </location>
</feature>
<dbReference type="EMBL" id="JBBDGM010000008">
    <property type="protein sequence ID" value="MEJ1088889.1"/>
    <property type="molecule type" value="Genomic_DNA"/>
</dbReference>
<keyword evidence="3" id="KW-1185">Reference proteome</keyword>
<feature type="transmembrane region" description="Helical" evidence="1">
    <location>
        <begin position="6"/>
        <end position="26"/>
    </location>
</feature>
<feature type="transmembrane region" description="Helical" evidence="1">
    <location>
        <begin position="374"/>
        <end position="396"/>
    </location>
</feature>
<feature type="transmembrane region" description="Helical" evidence="1">
    <location>
        <begin position="191"/>
        <end position="211"/>
    </location>
</feature>
<reference evidence="2 3" key="1">
    <citation type="submission" date="2024-02" db="EMBL/GenBank/DDBJ databases">
        <authorList>
            <person name="Saticioglu I.B."/>
        </authorList>
    </citation>
    <scope>NUCLEOTIDE SEQUENCE [LARGE SCALE GENOMIC DNA]</scope>
    <source>
        <strain evidence="2 3">Mu-80</strain>
    </source>
</reference>
<protein>
    <recommendedName>
        <fullName evidence="4">DUF2029 domain-containing protein</fullName>
    </recommendedName>
</protein>
<feature type="transmembrane region" description="Helical" evidence="1">
    <location>
        <begin position="266"/>
        <end position="287"/>
    </location>
</feature>
<feature type="transmembrane region" description="Helical" evidence="1">
    <location>
        <begin position="38"/>
        <end position="60"/>
    </location>
</feature>
<proteinExistence type="predicted"/>
<evidence type="ECO:0000313" key="3">
    <source>
        <dbReference type="Proteomes" id="UP001371224"/>
    </source>
</evidence>
<gene>
    <name evidence="2" type="ORF">WDU99_11215</name>
</gene>
<feature type="transmembrane region" description="Helical" evidence="1">
    <location>
        <begin position="343"/>
        <end position="362"/>
    </location>
</feature>